<accession>A0A5U8MIQ7</accession>
<feature type="transmembrane region" description="Helical" evidence="1">
    <location>
        <begin position="18"/>
        <end position="35"/>
    </location>
</feature>
<feature type="transmembrane region" description="Helical" evidence="1">
    <location>
        <begin position="56"/>
        <end position="77"/>
    </location>
</feature>
<protein>
    <submittedName>
        <fullName evidence="2">Uncharacterized protein</fullName>
    </submittedName>
</protein>
<gene>
    <name evidence="2" type="ORF">DLR56_20390</name>
</gene>
<dbReference type="EMBL" id="AAGQQG010000016">
    <property type="protein sequence ID" value="EBQ9437289.1"/>
    <property type="molecule type" value="Genomic_DNA"/>
</dbReference>
<proteinExistence type="predicted"/>
<evidence type="ECO:0000256" key="1">
    <source>
        <dbReference type="SAM" id="Phobius"/>
    </source>
</evidence>
<keyword evidence="1" id="KW-1133">Transmembrane helix</keyword>
<dbReference type="AlphaFoldDB" id="A0A5U8MIQ7"/>
<keyword evidence="1" id="KW-0812">Transmembrane</keyword>
<name>A0A5U8MIQ7_SALET</name>
<reference evidence="2" key="1">
    <citation type="submission" date="2018-05" db="EMBL/GenBank/DDBJ databases">
        <authorList>
            <person name="Ashton P.M."/>
            <person name="Dallman T."/>
            <person name="Nair S."/>
            <person name="De Pinna E."/>
            <person name="Peters T."/>
            <person name="Grant K."/>
        </authorList>
    </citation>
    <scope>NUCLEOTIDE SEQUENCE</scope>
    <source>
        <strain evidence="2">271128</strain>
    </source>
</reference>
<keyword evidence="1" id="KW-0472">Membrane</keyword>
<sequence length="343" mass="39835">MDLTMIQEFVINNVNKPAISFFLITLYLAYLFIEYTKNRKNNYFEMTEERLTKQNLFKQSIRIPVYSSIYFGVFSWIGHSPQFDAEGFKNFIEISKLPIALLSLSIPFVAIVANIHRTIQTEHQIKKTQQQIDLVTEKNRSDAYYSHLKNYSDMFKTLPSFTLSRRDNLTFDRKTIKISVDHTYSLYKKIFTKSSISEGYSNVVDIKFLRRLENIYAGISKDIKNYSDIYPNQVGMSSLENIEASLSFLCRELGVNYERNINTFKILDPITNLEIETSFSDEKEIKEMLQGLRGILISLYKLIDQDPIIFQGSATIQDPLANYAYEPSILIFKGILPVKTHSE</sequence>
<feature type="transmembrane region" description="Helical" evidence="1">
    <location>
        <begin position="97"/>
        <end position="116"/>
    </location>
</feature>
<organism evidence="2">
    <name type="scientific">Salmonella enterica subsp. enterica serovar Chester</name>
    <dbReference type="NCBI Taxonomy" id="149386"/>
    <lineage>
        <taxon>Bacteria</taxon>
        <taxon>Pseudomonadati</taxon>
        <taxon>Pseudomonadota</taxon>
        <taxon>Gammaproteobacteria</taxon>
        <taxon>Enterobacterales</taxon>
        <taxon>Enterobacteriaceae</taxon>
        <taxon>Salmonella</taxon>
    </lineage>
</organism>
<comment type="caution">
    <text evidence="2">The sequence shown here is derived from an EMBL/GenBank/DDBJ whole genome shotgun (WGS) entry which is preliminary data.</text>
</comment>
<evidence type="ECO:0000313" key="2">
    <source>
        <dbReference type="EMBL" id="EBQ9437289.1"/>
    </source>
</evidence>